<keyword evidence="9 14" id="KW-0560">Oxidoreductase</keyword>
<keyword evidence="16" id="KW-1185">Reference proteome</keyword>
<evidence type="ECO:0000256" key="9">
    <source>
        <dbReference type="ARBA" id="ARBA00023002"/>
    </source>
</evidence>
<keyword evidence="11 14" id="KW-0503">Monooxygenase</keyword>
<evidence type="ECO:0000256" key="8">
    <source>
        <dbReference type="ARBA" id="ARBA00022848"/>
    </source>
</evidence>
<keyword evidence="12" id="KW-0472">Membrane</keyword>
<dbReference type="FunFam" id="1.10.630.10:FF:000001">
    <property type="entry name" value="Cytochrome P450, family 2"/>
    <property type="match status" value="1"/>
</dbReference>
<comment type="caution">
    <text evidence="15">The sequence shown here is derived from an EMBL/GenBank/DDBJ whole genome shotgun (WGS) entry which is preliminary data.</text>
</comment>
<evidence type="ECO:0000256" key="2">
    <source>
        <dbReference type="ARBA" id="ARBA00004524"/>
    </source>
</evidence>
<dbReference type="InterPro" id="IPR008067">
    <property type="entry name" value="Cyt_P450_E_grp-I_CYP2A-like"/>
</dbReference>
<evidence type="ECO:0000256" key="6">
    <source>
        <dbReference type="ARBA" id="ARBA00022723"/>
    </source>
</evidence>
<feature type="binding site" description="axial binding residue" evidence="13">
    <location>
        <position position="438"/>
    </location>
    <ligand>
        <name>heme</name>
        <dbReference type="ChEBI" id="CHEBI:30413"/>
    </ligand>
    <ligandPart>
        <name>Fe</name>
        <dbReference type="ChEBI" id="CHEBI:18248"/>
    </ligandPart>
</feature>
<dbReference type="GO" id="GO:0019373">
    <property type="term" value="P:epoxygenase P450 pathway"/>
    <property type="evidence" value="ECO:0007669"/>
    <property type="project" value="TreeGrafter"/>
</dbReference>
<evidence type="ECO:0000256" key="7">
    <source>
        <dbReference type="ARBA" id="ARBA00022824"/>
    </source>
</evidence>
<keyword evidence="10 13" id="KW-0408">Iron</keyword>
<evidence type="ECO:0000256" key="1">
    <source>
        <dbReference type="ARBA" id="ARBA00001971"/>
    </source>
</evidence>
<dbReference type="InterPro" id="IPR050182">
    <property type="entry name" value="Cytochrome_P450_fam2"/>
</dbReference>
<dbReference type="OrthoDB" id="1055148at2759"/>
<dbReference type="PROSITE" id="PS00086">
    <property type="entry name" value="CYTOCHROME_P450"/>
    <property type="match status" value="1"/>
</dbReference>
<keyword evidence="5 13" id="KW-0349">Heme</keyword>
<evidence type="ECO:0000256" key="3">
    <source>
        <dbReference type="ARBA" id="ARBA00004586"/>
    </source>
</evidence>
<dbReference type="InterPro" id="IPR002401">
    <property type="entry name" value="Cyt_P450_E_grp-I"/>
</dbReference>
<sequence>MFTSIYTLLILALLTLLTIMWWKKALKDRTILPPGPTPIPIIGNLLQVKPKSFLKSIEKLSKKHGSVFTVYIGARPIVILCGYRAVKEALIDQAECFSYRGRMPLAEHILKGFGITGSNGERWKQMRRFALTTLRNFGMGKRTIEKRIQEEALFLVEEFEQTQGMPFDPTFYLSCAVSNIICSIVFGQRFDYKDKNFLFLLECINKVLRFMNSTWGMIFFTFDKLLCHFPGPHQKAMKDLSDLKNFVQKRVIEGQENLDVYAPQNFIECFLIKMQEGKQNPHTEFHLDNLVGSALNLFFAGTETVSTTLRYGILILTKYPDIQEKIQAEIDQVIGHQECPKIEDRVKMTYTDAVIHEIQRFCDIVPTGLPHSTTHDIAFRGYTIPKGMDVFPLLTTVLKDANEFKDPKEFCPERFLDENGSLNKSQAFMPFSAGKRMCPGEGLARMEIFLFLTSLLQKFTLKSIVPLKDIDLTPDISSAGHLPRKYKLCVVPRK</sequence>
<comment type="similarity">
    <text evidence="4 14">Belongs to the cytochrome P450 family.</text>
</comment>
<evidence type="ECO:0000256" key="4">
    <source>
        <dbReference type="ARBA" id="ARBA00010617"/>
    </source>
</evidence>
<gene>
    <name evidence="15" type="ORF">GDO86_015757</name>
</gene>
<dbReference type="CDD" id="cd11026">
    <property type="entry name" value="CYP2"/>
    <property type="match status" value="1"/>
</dbReference>
<dbReference type="Gene3D" id="1.10.630.10">
    <property type="entry name" value="Cytochrome P450"/>
    <property type="match status" value="1"/>
</dbReference>
<name>A0A8T2JYM1_9PIPI</name>
<dbReference type="GO" id="GO:0008392">
    <property type="term" value="F:arachidonate epoxygenase activity"/>
    <property type="evidence" value="ECO:0007669"/>
    <property type="project" value="TreeGrafter"/>
</dbReference>
<dbReference type="PRINTS" id="PR00463">
    <property type="entry name" value="EP450I"/>
</dbReference>
<evidence type="ECO:0000313" key="15">
    <source>
        <dbReference type="EMBL" id="KAG8448803.1"/>
    </source>
</evidence>
<dbReference type="SUPFAM" id="SSF48264">
    <property type="entry name" value="Cytochrome P450"/>
    <property type="match status" value="1"/>
</dbReference>
<evidence type="ECO:0000256" key="5">
    <source>
        <dbReference type="ARBA" id="ARBA00022617"/>
    </source>
</evidence>
<dbReference type="PANTHER" id="PTHR24300">
    <property type="entry name" value="CYTOCHROME P450 508A4-RELATED"/>
    <property type="match status" value="1"/>
</dbReference>
<protein>
    <submittedName>
        <fullName evidence="15">Uncharacterized protein</fullName>
    </submittedName>
</protein>
<keyword evidence="8" id="KW-0492">Microsome</keyword>
<evidence type="ECO:0000256" key="12">
    <source>
        <dbReference type="ARBA" id="ARBA00023136"/>
    </source>
</evidence>
<dbReference type="GO" id="GO:0016712">
    <property type="term" value="F:oxidoreductase activity, acting on paired donors, with incorporation or reduction of molecular oxygen, reduced flavin or flavoprotein as one donor, and incorporation of one atom of oxygen"/>
    <property type="evidence" value="ECO:0007669"/>
    <property type="project" value="InterPro"/>
</dbReference>
<comment type="subcellular location">
    <subcellularLocation>
        <location evidence="3">Endoplasmic reticulum membrane</location>
    </subcellularLocation>
    <subcellularLocation>
        <location evidence="2">Microsome membrane</location>
    </subcellularLocation>
</comment>
<reference evidence="15" key="1">
    <citation type="thesis" date="2020" institute="ProQuest LLC" country="789 East Eisenhower Parkway, Ann Arbor, MI, USA">
        <title>Comparative Genomics and Chromosome Evolution.</title>
        <authorList>
            <person name="Mudd A.B."/>
        </authorList>
    </citation>
    <scope>NUCLEOTIDE SEQUENCE</scope>
    <source>
        <strain evidence="15">Female2</strain>
        <tissue evidence="15">Blood</tissue>
    </source>
</reference>
<keyword evidence="6 13" id="KW-0479">Metal-binding</keyword>
<evidence type="ECO:0000256" key="10">
    <source>
        <dbReference type="ARBA" id="ARBA00023004"/>
    </source>
</evidence>
<dbReference type="AlphaFoldDB" id="A0A8T2JYM1"/>
<dbReference type="InterPro" id="IPR017972">
    <property type="entry name" value="Cyt_P450_CS"/>
</dbReference>
<dbReference type="GO" id="GO:0006805">
    <property type="term" value="P:xenobiotic metabolic process"/>
    <property type="evidence" value="ECO:0007669"/>
    <property type="project" value="TreeGrafter"/>
</dbReference>
<evidence type="ECO:0000256" key="13">
    <source>
        <dbReference type="PIRSR" id="PIRSR602401-1"/>
    </source>
</evidence>
<dbReference type="Proteomes" id="UP000812440">
    <property type="component" value="Chromosome 8_10"/>
</dbReference>
<dbReference type="PRINTS" id="PR00385">
    <property type="entry name" value="P450"/>
</dbReference>
<evidence type="ECO:0000256" key="14">
    <source>
        <dbReference type="RuleBase" id="RU000461"/>
    </source>
</evidence>
<dbReference type="InterPro" id="IPR001128">
    <property type="entry name" value="Cyt_P450"/>
</dbReference>
<accession>A0A8T2JYM1</accession>
<proteinExistence type="inferred from homology"/>
<evidence type="ECO:0000256" key="11">
    <source>
        <dbReference type="ARBA" id="ARBA00023033"/>
    </source>
</evidence>
<dbReference type="GO" id="GO:0005789">
    <property type="term" value="C:endoplasmic reticulum membrane"/>
    <property type="evidence" value="ECO:0007669"/>
    <property type="project" value="UniProtKB-SubCell"/>
</dbReference>
<dbReference type="GO" id="GO:0020037">
    <property type="term" value="F:heme binding"/>
    <property type="evidence" value="ECO:0007669"/>
    <property type="project" value="InterPro"/>
</dbReference>
<dbReference type="GO" id="GO:0005506">
    <property type="term" value="F:iron ion binding"/>
    <property type="evidence" value="ECO:0007669"/>
    <property type="project" value="InterPro"/>
</dbReference>
<dbReference type="PANTHER" id="PTHR24300:SF424">
    <property type="entry name" value="CYTOCHROME P450"/>
    <property type="match status" value="1"/>
</dbReference>
<comment type="cofactor">
    <cofactor evidence="1 13">
        <name>heme</name>
        <dbReference type="ChEBI" id="CHEBI:30413"/>
    </cofactor>
</comment>
<dbReference type="Pfam" id="PF00067">
    <property type="entry name" value="p450"/>
    <property type="match status" value="1"/>
</dbReference>
<dbReference type="EMBL" id="JAACNH010000003">
    <property type="protein sequence ID" value="KAG8448803.1"/>
    <property type="molecule type" value="Genomic_DNA"/>
</dbReference>
<evidence type="ECO:0000313" key="16">
    <source>
        <dbReference type="Proteomes" id="UP000812440"/>
    </source>
</evidence>
<organism evidence="15 16">
    <name type="scientific">Hymenochirus boettgeri</name>
    <name type="common">Congo dwarf clawed frog</name>
    <dbReference type="NCBI Taxonomy" id="247094"/>
    <lineage>
        <taxon>Eukaryota</taxon>
        <taxon>Metazoa</taxon>
        <taxon>Chordata</taxon>
        <taxon>Craniata</taxon>
        <taxon>Vertebrata</taxon>
        <taxon>Euteleostomi</taxon>
        <taxon>Amphibia</taxon>
        <taxon>Batrachia</taxon>
        <taxon>Anura</taxon>
        <taxon>Pipoidea</taxon>
        <taxon>Pipidae</taxon>
        <taxon>Pipinae</taxon>
        <taxon>Hymenochirus</taxon>
    </lineage>
</organism>
<keyword evidence="7" id="KW-0256">Endoplasmic reticulum</keyword>
<dbReference type="InterPro" id="IPR036396">
    <property type="entry name" value="Cyt_P450_sf"/>
</dbReference>
<dbReference type="PRINTS" id="PR01684">
    <property type="entry name" value="EP450ICYP2A"/>
</dbReference>